<protein>
    <recommendedName>
        <fullName evidence="8">RxLR effector protein</fullName>
    </recommendedName>
</protein>
<feature type="signal peptide" evidence="5">
    <location>
        <begin position="1"/>
        <end position="23"/>
    </location>
</feature>
<dbReference type="OrthoDB" id="128648at2759"/>
<organism evidence="6 7">
    <name type="scientific">Phytophthora nicotianae P1976</name>
    <dbReference type="NCBI Taxonomy" id="1317066"/>
    <lineage>
        <taxon>Eukaryota</taxon>
        <taxon>Sar</taxon>
        <taxon>Stramenopiles</taxon>
        <taxon>Oomycota</taxon>
        <taxon>Peronosporomycetes</taxon>
        <taxon>Peronosporales</taxon>
        <taxon>Peronosporaceae</taxon>
        <taxon>Phytophthora</taxon>
    </lineage>
</organism>
<comment type="caution">
    <text evidence="6">The sequence shown here is derived from an EMBL/GenBank/DDBJ whole genome shotgun (WGS) entry which is preliminary data.</text>
</comment>
<dbReference type="Gene3D" id="4.10.1330.10">
    <property type="entry name" value="non globular Virulence effector SptP domain"/>
    <property type="match status" value="2"/>
</dbReference>
<evidence type="ECO:0000256" key="5">
    <source>
        <dbReference type="SAM" id="SignalP"/>
    </source>
</evidence>
<keyword evidence="3" id="KW-0964">Secreted</keyword>
<dbReference type="InterPro" id="IPR031825">
    <property type="entry name" value="RXLR"/>
</dbReference>
<proteinExistence type="inferred from homology"/>
<comment type="subcellular location">
    <subcellularLocation>
        <location evidence="1">Secreted</location>
    </subcellularLocation>
</comment>
<dbReference type="Pfam" id="PF16810">
    <property type="entry name" value="RXLR"/>
    <property type="match status" value="1"/>
</dbReference>
<evidence type="ECO:0000313" key="7">
    <source>
        <dbReference type="Proteomes" id="UP000028582"/>
    </source>
</evidence>
<comment type="similarity">
    <text evidence="2">Belongs to the RxLR effector family.</text>
</comment>
<keyword evidence="4 5" id="KW-0732">Signal</keyword>
<feature type="chain" id="PRO_5001753978" description="RxLR effector protein" evidence="5">
    <location>
        <begin position="24"/>
        <end position="508"/>
    </location>
</feature>
<evidence type="ECO:0000313" key="6">
    <source>
        <dbReference type="EMBL" id="ETO77157.1"/>
    </source>
</evidence>
<name>A0A081AE46_PHYNI</name>
<evidence type="ECO:0000256" key="2">
    <source>
        <dbReference type="ARBA" id="ARBA00010400"/>
    </source>
</evidence>
<dbReference type="Proteomes" id="UP000028582">
    <property type="component" value="Unassembled WGS sequence"/>
</dbReference>
<evidence type="ECO:0000256" key="3">
    <source>
        <dbReference type="ARBA" id="ARBA00022525"/>
    </source>
</evidence>
<dbReference type="EMBL" id="ANJA01001449">
    <property type="protein sequence ID" value="ETO77157.1"/>
    <property type="molecule type" value="Genomic_DNA"/>
</dbReference>
<dbReference type="InterPro" id="IPR044899">
    <property type="entry name" value="SptP_N_sf"/>
</dbReference>
<reference evidence="6 7" key="1">
    <citation type="submission" date="2013-11" db="EMBL/GenBank/DDBJ databases">
        <title>The Genome Sequence of Phytophthora parasitica P1976.</title>
        <authorList>
            <consortium name="The Broad Institute Genomics Platform"/>
            <person name="Russ C."/>
            <person name="Tyler B."/>
            <person name="Panabieres F."/>
            <person name="Shan W."/>
            <person name="Tripathy S."/>
            <person name="Grunwald N."/>
            <person name="Machado M."/>
            <person name="Johnson C.S."/>
            <person name="Walker B."/>
            <person name="Young S."/>
            <person name="Zeng Q."/>
            <person name="Gargeya S."/>
            <person name="Fitzgerald M."/>
            <person name="Haas B."/>
            <person name="Abouelleil A."/>
            <person name="Allen A.W."/>
            <person name="Alvarado L."/>
            <person name="Arachchi H.M."/>
            <person name="Berlin A.M."/>
            <person name="Chapman S.B."/>
            <person name="Gainer-Dewar J."/>
            <person name="Goldberg J."/>
            <person name="Griggs A."/>
            <person name="Gujja S."/>
            <person name="Hansen M."/>
            <person name="Howarth C."/>
            <person name="Imamovic A."/>
            <person name="Ireland A."/>
            <person name="Larimer J."/>
            <person name="McCowan C."/>
            <person name="Murphy C."/>
            <person name="Pearson M."/>
            <person name="Poon T.W."/>
            <person name="Priest M."/>
            <person name="Roberts A."/>
            <person name="Saif S."/>
            <person name="Shea T."/>
            <person name="Sisk P."/>
            <person name="Sykes S."/>
            <person name="Wortman J."/>
            <person name="Nusbaum C."/>
            <person name="Birren B."/>
        </authorList>
    </citation>
    <scope>NUCLEOTIDE SEQUENCE [LARGE SCALE GENOMIC DNA]</scope>
    <source>
        <strain evidence="6 7">P1976</strain>
    </source>
</reference>
<evidence type="ECO:0000256" key="1">
    <source>
        <dbReference type="ARBA" id="ARBA00004613"/>
    </source>
</evidence>
<evidence type="ECO:0000256" key="4">
    <source>
        <dbReference type="ARBA" id="ARBA00022729"/>
    </source>
</evidence>
<sequence>MRFTSVLLLLAVGFLECVDSTSGHSASKTLTDHLTVVTDTQPITLAHRFLRTQGVDAIEDRAGLGKVADALKAHAKKLTDTLTEILRQKKTAAEVLNSLNLGDDVAGALKKSKLEVLKNYIERLNKKNPDKTISLVGTLSARYGDDEVARAIVSAARRTDSAPHVKELATQLRSQQLRAWLDNGKSVDDVFKLLKLGDDGYEALTSRKLILLDDYIVEFNRANPGHKTTLLKTLTTGFGGESHLVTLLAAAKHDVRTKAKATELENGLLRQWQRENLDPASVMKLLNLDNGVDRVLNNRNLETFEKYIAVFSKKNPENPTTFLGALTMKYEEGEVAKAIVSALKNENMATRRVAAKLQKKQLDGWLERNLAVDDVFKRMKFKTDGSVVNSRNLETLEEYILVYNREKKVSETLIGALAKGFGGEKKLAEMLMRARTYPDSKINAIKVQNAQFRKWRDRGLNPANVLTKVFNVEEAGASRIQKRIVKEFTTYIERKNAAVHRITDPRRI</sequence>
<accession>A0A081AE46</accession>
<dbReference type="AlphaFoldDB" id="A0A081AE46"/>
<evidence type="ECO:0008006" key="8">
    <source>
        <dbReference type="Google" id="ProtNLM"/>
    </source>
</evidence>
<gene>
    <name evidence="6" type="ORF">F444_07603</name>
</gene>